<feature type="region of interest" description="Disordered" evidence="1">
    <location>
        <begin position="339"/>
        <end position="359"/>
    </location>
</feature>
<comment type="caution">
    <text evidence="2">The sequence shown here is derived from an EMBL/GenBank/DDBJ whole genome shotgun (WGS) entry which is preliminary data.</text>
</comment>
<evidence type="ECO:0000313" key="3">
    <source>
        <dbReference type="Proteomes" id="UP001322138"/>
    </source>
</evidence>
<gene>
    <name evidence="2" type="ORF">QC761_120870</name>
</gene>
<protein>
    <submittedName>
        <fullName evidence="2">Uncharacterized protein</fullName>
    </submittedName>
</protein>
<sequence>MTSVHHGNNLIGDSIEHDVHPDRVAVMIRDNLPELQSILFSFTSRVTGRSWMLTTVLQPPASTSRRPRVQMLGLPLMRADSCDYISSIPRRHLTWLSVTGPGSFVTVNMLKQRLMQTRGLETLHLRNFAERSFEFVSNERLPALLELVLESYDWRHSLAESTNNWDFSRLKVLMLFSVKHLTSLFRVISQVPHRLETLVFDMEWGPEVIPSLQTLCACPCLHTVVVRLPPKLPTTDTDLLQQLQIPLKEAHDNLAYKLAAGIIHLLLRSRLGNTKWQDIYVLFGGWKMWDNAGLHPGYYFKYIGPVSEGMHIENLNKFDMQALLATVARMTGAGAEGATTLDDAKKKKARRPPPVGQSGDRMGFYHEVYGLRSLLASKPLDRISLSF</sequence>
<evidence type="ECO:0000256" key="1">
    <source>
        <dbReference type="SAM" id="MobiDB-lite"/>
    </source>
</evidence>
<reference evidence="2 3" key="1">
    <citation type="journal article" date="2023" name="bioRxiv">
        <title>High-quality genome assemblies of four members of thePodospora anserinaspecies complex.</title>
        <authorList>
            <person name="Ament-Velasquez S.L."/>
            <person name="Vogan A.A."/>
            <person name="Wallerman O."/>
            <person name="Hartmann F."/>
            <person name="Gautier V."/>
            <person name="Silar P."/>
            <person name="Giraud T."/>
            <person name="Johannesson H."/>
        </authorList>
    </citation>
    <scope>NUCLEOTIDE SEQUENCE [LARGE SCALE GENOMIC DNA]</scope>
    <source>
        <strain evidence="2 3">CBS 112042</strain>
    </source>
</reference>
<organism evidence="2 3">
    <name type="scientific">Podospora bellae-mahoneyi</name>
    <dbReference type="NCBI Taxonomy" id="2093777"/>
    <lineage>
        <taxon>Eukaryota</taxon>
        <taxon>Fungi</taxon>
        <taxon>Dikarya</taxon>
        <taxon>Ascomycota</taxon>
        <taxon>Pezizomycotina</taxon>
        <taxon>Sordariomycetes</taxon>
        <taxon>Sordariomycetidae</taxon>
        <taxon>Sordariales</taxon>
        <taxon>Podosporaceae</taxon>
        <taxon>Podospora</taxon>
    </lineage>
</organism>
<dbReference type="EMBL" id="JAFFGZ010000001">
    <property type="protein sequence ID" value="KAK4649646.1"/>
    <property type="molecule type" value="Genomic_DNA"/>
</dbReference>
<proteinExistence type="predicted"/>
<name>A0ABR0G1V2_9PEZI</name>
<dbReference type="RefSeq" id="XP_062738621.1">
    <property type="nucleotide sequence ID" value="XM_062875370.1"/>
</dbReference>
<accession>A0ABR0G1V2</accession>
<dbReference type="Proteomes" id="UP001322138">
    <property type="component" value="Unassembled WGS sequence"/>
</dbReference>
<dbReference type="GeneID" id="87894852"/>
<evidence type="ECO:0000313" key="2">
    <source>
        <dbReference type="EMBL" id="KAK4649646.1"/>
    </source>
</evidence>
<keyword evidence="3" id="KW-1185">Reference proteome</keyword>